<comment type="caution">
    <text evidence="1">The sequence shown here is derived from an EMBL/GenBank/DDBJ whole genome shotgun (WGS) entry which is preliminary data.</text>
</comment>
<proteinExistence type="predicted"/>
<dbReference type="Proteomes" id="UP000789941">
    <property type="component" value="Unassembled WGS sequence"/>
</dbReference>
<organism evidence="1 2">
    <name type="scientific">Candidatus Bilamarchaeum dharawalense</name>
    <dbReference type="NCBI Taxonomy" id="2885759"/>
    <lineage>
        <taxon>Archaea</taxon>
        <taxon>Candidatus Micrarchaeota</taxon>
        <taxon>Candidatus Micrarchaeia</taxon>
        <taxon>Candidatus Anstonellales</taxon>
        <taxon>Candidatus Bilamarchaeaceae</taxon>
        <taxon>Candidatus Bilamarchaeum</taxon>
    </lineage>
</organism>
<gene>
    <name evidence="1" type="ORF">LFW2832_00317</name>
</gene>
<evidence type="ECO:0000313" key="2">
    <source>
        <dbReference type="Proteomes" id="UP000789941"/>
    </source>
</evidence>
<reference evidence="1 2" key="1">
    <citation type="submission" date="2019-08" db="EMBL/GenBank/DDBJ databases">
        <authorList>
            <person name="Vazquez-Campos X."/>
        </authorList>
    </citation>
    <scope>NUCLEOTIDE SEQUENCE [LARGE SCALE GENOMIC DNA]</scope>
    <source>
        <strain evidence="1">LFW-283_2</strain>
    </source>
</reference>
<name>A0A5E4LR85_9ARCH</name>
<dbReference type="AlphaFoldDB" id="A0A5E4LR85"/>
<accession>A0A5E4LR85</accession>
<evidence type="ECO:0000313" key="1">
    <source>
        <dbReference type="EMBL" id="VVC03357.1"/>
    </source>
</evidence>
<sequence>MNRVEEKLNSLFKYRSELDSSEQEVFDILIQYAREVMVTVNV</sequence>
<protein>
    <submittedName>
        <fullName evidence="1">Uncharacterized protein</fullName>
    </submittedName>
</protein>
<dbReference type="EMBL" id="CABMJJ010000007">
    <property type="protein sequence ID" value="VVC03357.1"/>
    <property type="molecule type" value="Genomic_DNA"/>
</dbReference>